<dbReference type="EMBL" id="BAAALF010000033">
    <property type="protein sequence ID" value="GAA1233479.1"/>
    <property type="molecule type" value="Genomic_DNA"/>
</dbReference>
<feature type="signal peptide" evidence="1">
    <location>
        <begin position="1"/>
        <end position="22"/>
    </location>
</feature>
<dbReference type="RefSeq" id="WP_344441451.1">
    <property type="nucleotide sequence ID" value="NZ_BAAALF010000033.1"/>
</dbReference>
<evidence type="ECO:0000313" key="3">
    <source>
        <dbReference type="Proteomes" id="UP001500037"/>
    </source>
</evidence>
<evidence type="ECO:0000313" key="2">
    <source>
        <dbReference type="EMBL" id="GAA1233479.1"/>
    </source>
</evidence>
<proteinExistence type="predicted"/>
<organism evidence="2 3">
    <name type="scientific">Kitasatospora nipponensis</name>
    <dbReference type="NCBI Taxonomy" id="258049"/>
    <lineage>
        <taxon>Bacteria</taxon>
        <taxon>Bacillati</taxon>
        <taxon>Actinomycetota</taxon>
        <taxon>Actinomycetes</taxon>
        <taxon>Kitasatosporales</taxon>
        <taxon>Streptomycetaceae</taxon>
        <taxon>Kitasatospora</taxon>
    </lineage>
</organism>
<name>A0ABN1W350_9ACTN</name>
<keyword evidence="3" id="KW-1185">Reference proteome</keyword>
<gene>
    <name evidence="2" type="ORF">GCM10009665_24700</name>
</gene>
<protein>
    <recommendedName>
        <fullName evidence="4">Secreted protein</fullName>
    </recommendedName>
</protein>
<reference evidence="2 3" key="1">
    <citation type="journal article" date="2019" name="Int. J. Syst. Evol. Microbiol.">
        <title>The Global Catalogue of Microorganisms (GCM) 10K type strain sequencing project: providing services to taxonomists for standard genome sequencing and annotation.</title>
        <authorList>
            <consortium name="The Broad Institute Genomics Platform"/>
            <consortium name="The Broad Institute Genome Sequencing Center for Infectious Disease"/>
            <person name="Wu L."/>
            <person name="Ma J."/>
        </authorList>
    </citation>
    <scope>NUCLEOTIDE SEQUENCE [LARGE SCALE GENOMIC DNA]</scope>
    <source>
        <strain evidence="2 3">JCM 13004</strain>
    </source>
</reference>
<sequence>MIRKTITTLALAGATLSGVVLAAPAQATVGHCINGPRGGERLCLNGYFYNAAENYTQYTFTLSGPNTDYRVYAGSLSGPSGIVHLGNDTFSKNGHYAATLCITEGTTGWRDCA</sequence>
<evidence type="ECO:0008006" key="4">
    <source>
        <dbReference type="Google" id="ProtNLM"/>
    </source>
</evidence>
<dbReference type="Proteomes" id="UP001500037">
    <property type="component" value="Unassembled WGS sequence"/>
</dbReference>
<feature type="chain" id="PRO_5045312553" description="Secreted protein" evidence="1">
    <location>
        <begin position="23"/>
        <end position="113"/>
    </location>
</feature>
<keyword evidence="1" id="KW-0732">Signal</keyword>
<evidence type="ECO:0000256" key="1">
    <source>
        <dbReference type="SAM" id="SignalP"/>
    </source>
</evidence>
<accession>A0ABN1W350</accession>
<comment type="caution">
    <text evidence="2">The sequence shown here is derived from an EMBL/GenBank/DDBJ whole genome shotgun (WGS) entry which is preliminary data.</text>
</comment>